<reference evidence="2" key="1">
    <citation type="journal article" date="2019" name="Int. J. Syst. Evol. Microbiol.">
        <title>The Global Catalogue of Microorganisms (GCM) 10K type strain sequencing project: providing services to taxonomists for standard genome sequencing and annotation.</title>
        <authorList>
            <consortium name="The Broad Institute Genomics Platform"/>
            <consortium name="The Broad Institute Genome Sequencing Center for Infectious Disease"/>
            <person name="Wu L."/>
            <person name="Ma J."/>
        </authorList>
    </citation>
    <scope>NUCLEOTIDE SEQUENCE [LARGE SCALE GENOMIC DNA]</scope>
    <source>
        <strain evidence="2">CCM 8691</strain>
    </source>
</reference>
<dbReference type="Proteomes" id="UP001595789">
    <property type="component" value="Unassembled WGS sequence"/>
</dbReference>
<dbReference type="EMBL" id="JBHSBW010000007">
    <property type="protein sequence ID" value="MFC4210901.1"/>
    <property type="molecule type" value="Genomic_DNA"/>
</dbReference>
<evidence type="ECO:0000313" key="2">
    <source>
        <dbReference type="Proteomes" id="UP001595789"/>
    </source>
</evidence>
<keyword evidence="2" id="KW-1185">Reference proteome</keyword>
<organism evidence="1 2">
    <name type="scientific">Pedobacter lithocola</name>
    <dbReference type="NCBI Taxonomy" id="1908239"/>
    <lineage>
        <taxon>Bacteria</taxon>
        <taxon>Pseudomonadati</taxon>
        <taxon>Bacteroidota</taxon>
        <taxon>Sphingobacteriia</taxon>
        <taxon>Sphingobacteriales</taxon>
        <taxon>Sphingobacteriaceae</taxon>
        <taxon>Pedobacter</taxon>
    </lineage>
</organism>
<evidence type="ECO:0000313" key="1">
    <source>
        <dbReference type="EMBL" id="MFC4210901.1"/>
    </source>
</evidence>
<comment type="caution">
    <text evidence="1">The sequence shown here is derived from an EMBL/GenBank/DDBJ whole genome shotgun (WGS) entry which is preliminary data.</text>
</comment>
<dbReference type="RefSeq" id="WP_378983216.1">
    <property type="nucleotide sequence ID" value="NZ_JBHSBW010000007.1"/>
</dbReference>
<protein>
    <submittedName>
        <fullName evidence="1">Uncharacterized protein</fullName>
    </submittedName>
</protein>
<gene>
    <name evidence="1" type="ORF">ACFOWA_06900</name>
</gene>
<name>A0ABV8PB52_9SPHI</name>
<proteinExistence type="predicted"/>
<sequence>MLTKEYIYIPFNKTADNYLNTIETLSANMFNVNTQMSSDHKSLSIEANSLNLVSIMVNPVYAIITKLTENDLAKEIYDAITVKTKSLCG</sequence>
<accession>A0ABV8PB52</accession>